<dbReference type="EMBL" id="VUYU01000015">
    <property type="protein sequence ID" value="NHZ35985.1"/>
    <property type="molecule type" value="Genomic_DNA"/>
</dbReference>
<keyword evidence="3" id="KW-1185">Reference proteome</keyword>
<dbReference type="InterPro" id="IPR046544">
    <property type="entry name" value="GH146_SB_dom"/>
</dbReference>
<comment type="caution">
    <text evidence="2">The sequence shown here is derived from an EMBL/GenBank/DDBJ whole genome shotgun (WGS) entry which is preliminary data.</text>
</comment>
<name>A0ABX0LUF0_9BURK</name>
<evidence type="ECO:0000259" key="1">
    <source>
        <dbReference type="Pfam" id="PF20620"/>
    </source>
</evidence>
<protein>
    <recommendedName>
        <fullName evidence="1">Glycoside hydrolase GH146 substrate-binding domain-containing protein</fullName>
    </recommendedName>
</protein>
<accession>A0ABX0LUF0</accession>
<gene>
    <name evidence="2" type="ORF">F0185_20670</name>
</gene>
<dbReference type="Proteomes" id="UP000785613">
    <property type="component" value="Unassembled WGS sequence"/>
</dbReference>
<evidence type="ECO:0000313" key="3">
    <source>
        <dbReference type="Proteomes" id="UP000785613"/>
    </source>
</evidence>
<sequence>MLIALSDWALKLIAALTPEQMHTMLRSEHGGISALDAGRKFDVLVNGETVASLDLEASPGQEIYTRDVAIPKSIVAVSGGKLVVKFVAKPGSLAGGLYGVRLLRSL</sequence>
<dbReference type="RefSeq" id="WP_167227690.1">
    <property type="nucleotide sequence ID" value="NZ_VUYU01000015.1"/>
</dbReference>
<proteinExistence type="predicted"/>
<evidence type="ECO:0000313" key="2">
    <source>
        <dbReference type="EMBL" id="NHZ35985.1"/>
    </source>
</evidence>
<organism evidence="2 3">
    <name type="scientific">Massilia rubra</name>
    <dbReference type="NCBI Taxonomy" id="2607910"/>
    <lineage>
        <taxon>Bacteria</taxon>
        <taxon>Pseudomonadati</taxon>
        <taxon>Pseudomonadota</taxon>
        <taxon>Betaproteobacteria</taxon>
        <taxon>Burkholderiales</taxon>
        <taxon>Oxalobacteraceae</taxon>
        <taxon>Telluria group</taxon>
        <taxon>Massilia</taxon>
    </lineage>
</organism>
<reference evidence="2 3" key="1">
    <citation type="submission" date="2019-09" db="EMBL/GenBank/DDBJ databases">
        <title>Taxonomy of Antarctic Massilia spp.: description of Massilia rubra sp. nov., Massilia aquatica sp. nov., Massilia mucilaginosa sp. nov., Massilia frigida sp. nov. isolated from streams, lakes and regoliths.</title>
        <authorList>
            <person name="Holochova P."/>
            <person name="Sedlacek I."/>
            <person name="Kralova S."/>
            <person name="Maslanova I."/>
            <person name="Busse H.-J."/>
            <person name="Stankova E."/>
            <person name="Vrbovska V."/>
            <person name="Kovarovic V."/>
            <person name="Bartak M."/>
            <person name="Svec P."/>
            <person name="Pantucek R."/>
        </authorList>
    </citation>
    <scope>NUCLEOTIDE SEQUENCE [LARGE SCALE GENOMIC DNA]</scope>
    <source>
        <strain evidence="2 3">CCM 8692</strain>
    </source>
</reference>
<dbReference type="Pfam" id="PF20620">
    <property type="entry name" value="DUF6805"/>
    <property type="match status" value="1"/>
</dbReference>
<feature type="domain" description="Glycoside hydrolase GH146 substrate-binding" evidence="1">
    <location>
        <begin position="36"/>
        <end position="103"/>
    </location>
</feature>